<dbReference type="SUPFAM" id="SSF53448">
    <property type="entry name" value="Nucleotide-diphospho-sugar transferases"/>
    <property type="match status" value="1"/>
</dbReference>
<dbReference type="InterPro" id="IPR025877">
    <property type="entry name" value="MobA-like_NTP_Trfase"/>
</dbReference>
<comment type="caution">
    <text evidence="5">The sequence shown here is derived from an EMBL/GenBank/DDBJ whole genome shotgun (WGS) entry which is preliminary data.</text>
</comment>
<keyword evidence="2" id="KW-0548">Nucleotidyltransferase</keyword>
<dbReference type="InterPro" id="IPR029044">
    <property type="entry name" value="Nucleotide-diphossugar_trans"/>
</dbReference>
<dbReference type="EMBL" id="JJOA01000056">
    <property type="protein sequence ID" value="KEA55626.1"/>
    <property type="molecule type" value="Genomic_DNA"/>
</dbReference>
<evidence type="ECO:0000256" key="3">
    <source>
        <dbReference type="ARBA" id="ARBA00022842"/>
    </source>
</evidence>
<dbReference type="Pfam" id="PF12804">
    <property type="entry name" value="NTP_transf_3"/>
    <property type="match status" value="1"/>
</dbReference>
<dbReference type="GO" id="GO:0016779">
    <property type="term" value="F:nucleotidyltransferase activity"/>
    <property type="evidence" value="ECO:0007669"/>
    <property type="project" value="UniProtKB-KW"/>
</dbReference>
<name>A0A071MGJ4_9BURK</name>
<proteinExistence type="predicted"/>
<gene>
    <name evidence="5" type="ORF">DT99_34045</name>
</gene>
<evidence type="ECO:0000256" key="1">
    <source>
        <dbReference type="ARBA" id="ARBA00022679"/>
    </source>
</evidence>
<dbReference type="InterPro" id="IPR050065">
    <property type="entry name" value="GlmU-like"/>
</dbReference>
<organism evidence="5">
    <name type="scientific">Burkholderia cenocepacia</name>
    <dbReference type="NCBI Taxonomy" id="95486"/>
    <lineage>
        <taxon>Bacteria</taxon>
        <taxon>Pseudomonadati</taxon>
        <taxon>Pseudomonadota</taxon>
        <taxon>Betaproteobacteria</taxon>
        <taxon>Burkholderiales</taxon>
        <taxon>Burkholderiaceae</taxon>
        <taxon>Burkholderia</taxon>
        <taxon>Burkholderia cepacia complex</taxon>
    </lineage>
</organism>
<evidence type="ECO:0000256" key="2">
    <source>
        <dbReference type="ARBA" id="ARBA00022695"/>
    </source>
</evidence>
<evidence type="ECO:0000259" key="4">
    <source>
        <dbReference type="Pfam" id="PF12804"/>
    </source>
</evidence>
<protein>
    <submittedName>
        <fullName evidence="5">ADP-glucose pyrophosphorylase</fullName>
    </submittedName>
</protein>
<evidence type="ECO:0000313" key="5">
    <source>
        <dbReference type="EMBL" id="KEA55626.1"/>
    </source>
</evidence>
<sequence>MRAIILAAGLGLRLQQPPEAQFPKCLLRFDDVSLLERHLRVLDAAGVDEIVLGLGFQHEKVEQELKRLGRQAEIVINDRYDLGSVLTVHTVADAMTRGGDVLLMDADVLYDENILHALVADADQAVDRLLIDRDFEAGDEPVKLCLKNGVPVELRKQLAVDLDYDTIGESVGFFRFTEGTARRLATIVAGYVDSGRANLPHEEAVRDLLLEGGHSFDVADVTGSPWIEIDFPNDVARATQDILPLIQRTTAGAAR</sequence>
<accession>A0A071MGJ4</accession>
<keyword evidence="1" id="KW-0808">Transferase</keyword>
<dbReference type="AlphaFoldDB" id="A0A071MGJ4"/>
<dbReference type="PANTHER" id="PTHR43584:SF8">
    <property type="entry name" value="N-ACETYLMURAMATE ALPHA-1-PHOSPHATE URIDYLYLTRANSFERASE"/>
    <property type="match status" value="1"/>
</dbReference>
<dbReference type="CDD" id="cd02523">
    <property type="entry name" value="PC_cytidylyltransferase"/>
    <property type="match status" value="1"/>
</dbReference>
<dbReference type="PANTHER" id="PTHR43584">
    <property type="entry name" value="NUCLEOTIDYL TRANSFERASE"/>
    <property type="match status" value="1"/>
</dbReference>
<reference evidence="5" key="1">
    <citation type="submission" date="2014-04" db="EMBL/GenBank/DDBJ databases">
        <title>In planta biocontrol of soil-borne Fusarium wilt of banana through a plant endophytic bacterium, Burkholderia cenocepacia 869T2.</title>
        <authorList>
            <person name="Ho Y.-N."/>
            <person name="Chiang H.-M."/>
            <person name="Chao C.-P."/>
            <person name="Su C.-C."/>
            <person name="Hsu H.-F."/>
            <person name="Guo C.-T."/>
            <person name="Hsieh J.-L."/>
            <person name="Huang C.-C."/>
        </authorList>
    </citation>
    <scope>NUCLEOTIDE SEQUENCE [LARGE SCALE GENOMIC DNA]</scope>
    <source>
        <strain evidence="5">869T2</strain>
    </source>
</reference>
<feature type="domain" description="MobA-like NTP transferase" evidence="4">
    <location>
        <begin position="3"/>
        <end position="145"/>
    </location>
</feature>
<keyword evidence="3" id="KW-0460">Magnesium</keyword>
<dbReference type="Gene3D" id="3.90.550.10">
    <property type="entry name" value="Spore Coat Polysaccharide Biosynthesis Protein SpsA, Chain A"/>
    <property type="match status" value="1"/>
</dbReference>
<dbReference type="OrthoDB" id="9803871at2"/>